<gene>
    <name evidence="3" type="primary">gb12880</name>
    <name evidence="3" type="ORF">PR202_gb12880</name>
</gene>
<reference evidence="3" key="2">
    <citation type="submission" date="2021-12" db="EMBL/GenBank/DDBJ databases">
        <title>Resequencing data analysis of finger millet.</title>
        <authorList>
            <person name="Hatakeyama M."/>
            <person name="Aluri S."/>
            <person name="Balachadran M.T."/>
            <person name="Sivarajan S.R."/>
            <person name="Poveda L."/>
            <person name="Shimizu-Inatsugi R."/>
            <person name="Schlapbach R."/>
            <person name="Sreeman S.M."/>
            <person name="Shimizu K.K."/>
        </authorList>
    </citation>
    <scope>NUCLEOTIDE SEQUENCE</scope>
</reference>
<keyword evidence="4" id="KW-1185">Reference proteome</keyword>
<name>A0AAV5ENX9_ELECO</name>
<evidence type="ECO:0000313" key="3">
    <source>
        <dbReference type="EMBL" id="GJN25093.1"/>
    </source>
</evidence>
<feature type="compositionally biased region" description="Low complexity" evidence="2">
    <location>
        <begin position="1"/>
        <end position="21"/>
    </location>
</feature>
<accession>A0AAV5ENX9</accession>
<organism evidence="3 4">
    <name type="scientific">Eleusine coracana subsp. coracana</name>
    <dbReference type="NCBI Taxonomy" id="191504"/>
    <lineage>
        <taxon>Eukaryota</taxon>
        <taxon>Viridiplantae</taxon>
        <taxon>Streptophyta</taxon>
        <taxon>Embryophyta</taxon>
        <taxon>Tracheophyta</taxon>
        <taxon>Spermatophyta</taxon>
        <taxon>Magnoliopsida</taxon>
        <taxon>Liliopsida</taxon>
        <taxon>Poales</taxon>
        <taxon>Poaceae</taxon>
        <taxon>PACMAD clade</taxon>
        <taxon>Chloridoideae</taxon>
        <taxon>Cynodonteae</taxon>
        <taxon>Eleusininae</taxon>
        <taxon>Eleusine</taxon>
    </lineage>
</organism>
<dbReference type="Proteomes" id="UP001054889">
    <property type="component" value="Unassembled WGS sequence"/>
</dbReference>
<proteinExistence type="predicted"/>
<dbReference type="AlphaFoldDB" id="A0AAV5ENX9"/>
<feature type="region of interest" description="Disordered" evidence="2">
    <location>
        <begin position="1"/>
        <end position="62"/>
    </location>
</feature>
<keyword evidence="1" id="KW-0175">Coiled coil</keyword>
<reference evidence="3" key="1">
    <citation type="journal article" date="2018" name="DNA Res.">
        <title>Multiple hybrid de novo genome assembly of finger millet, an orphan allotetraploid crop.</title>
        <authorList>
            <person name="Hatakeyama M."/>
            <person name="Aluri S."/>
            <person name="Balachadran M.T."/>
            <person name="Sivarajan S.R."/>
            <person name="Patrignani A."/>
            <person name="Gruter S."/>
            <person name="Poveda L."/>
            <person name="Shimizu-Inatsugi R."/>
            <person name="Baeten J."/>
            <person name="Francoijs K.J."/>
            <person name="Nataraja K.N."/>
            <person name="Reddy Y.A.N."/>
            <person name="Phadnis S."/>
            <person name="Ravikumar R.L."/>
            <person name="Schlapbach R."/>
            <person name="Sreeman S.M."/>
            <person name="Shimizu K.K."/>
        </authorList>
    </citation>
    <scope>NUCLEOTIDE SEQUENCE</scope>
</reference>
<comment type="caution">
    <text evidence="3">The sequence shown here is derived from an EMBL/GenBank/DDBJ whole genome shotgun (WGS) entry which is preliminary data.</text>
</comment>
<protein>
    <submittedName>
        <fullName evidence="3">Uncharacterized protein</fullName>
    </submittedName>
</protein>
<feature type="compositionally biased region" description="Basic and acidic residues" evidence="2">
    <location>
        <begin position="48"/>
        <end position="62"/>
    </location>
</feature>
<evidence type="ECO:0000256" key="1">
    <source>
        <dbReference type="SAM" id="Coils"/>
    </source>
</evidence>
<sequence>MISRACTPTSRTSASASRNASKNQQVQKPQRLRRPPPHESNPSTCVVDTKELLDPEQGGDKLKLVAGNDKQLDTARAEISDLKFSLEEVIRRAELAQEAKAALEHQLREDIRNKHPSRRRAMSLDS</sequence>
<dbReference type="EMBL" id="BQKI01000078">
    <property type="protein sequence ID" value="GJN25093.1"/>
    <property type="molecule type" value="Genomic_DNA"/>
</dbReference>
<evidence type="ECO:0000256" key="2">
    <source>
        <dbReference type="SAM" id="MobiDB-lite"/>
    </source>
</evidence>
<evidence type="ECO:0000313" key="4">
    <source>
        <dbReference type="Proteomes" id="UP001054889"/>
    </source>
</evidence>
<feature type="coiled-coil region" evidence="1">
    <location>
        <begin position="72"/>
        <end position="113"/>
    </location>
</feature>